<dbReference type="EMBL" id="GBHO01039575">
    <property type="protein sequence ID" value="JAG04029.1"/>
    <property type="molecule type" value="Transcribed_RNA"/>
</dbReference>
<gene>
    <name evidence="1" type="primary">dpb2</name>
    <name evidence="1" type="ORF">CM83_105170</name>
</gene>
<dbReference type="InterPro" id="IPR008042">
    <property type="entry name" value="Retrotrans_Pao"/>
</dbReference>
<dbReference type="Pfam" id="PF05380">
    <property type="entry name" value="Peptidase_A17"/>
    <property type="match status" value="1"/>
</dbReference>
<reference evidence="1" key="1">
    <citation type="journal article" date="2014" name="PLoS ONE">
        <title>Transcriptome-Based Identification of ABC Transporters in the Western Tarnished Plant Bug Lygus hesperus.</title>
        <authorList>
            <person name="Hull J.J."/>
            <person name="Chaney K."/>
            <person name="Geib S.M."/>
            <person name="Fabrick J.A."/>
            <person name="Brent C.S."/>
            <person name="Walsh D."/>
            <person name="Lavine L.C."/>
        </authorList>
    </citation>
    <scope>NUCLEOTIDE SEQUENCE</scope>
</reference>
<feature type="non-terminal residue" evidence="1">
    <location>
        <position position="1"/>
    </location>
</feature>
<sequence>IYDPLGWLAPLVFIAKDLIQQTWKTGLDWDDPLSNDLEIKWERFHQTLPVLAQLNIPRHIPLVDADLSVQILGFCDASEQGYAATIYLRTESPQCINMYLIIAKSRLAPLKTVSVPR</sequence>
<feature type="non-terminal residue" evidence="1">
    <location>
        <position position="117"/>
    </location>
</feature>
<reference evidence="1" key="2">
    <citation type="submission" date="2014-07" db="EMBL/GenBank/DDBJ databases">
        <authorList>
            <person name="Hull J."/>
        </authorList>
    </citation>
    <scope>NUCLEOTIDE SEQUENCE</scope>
</reference>
<protein>
    <submittedName>
        <fullName evidence="1">DNA polymerase epsilon subunit B</fullName>
    </submittedName>
</protein>
<accession>A0A0A9W8A0</accession>
<proteinExistence type="predicted"/>
<evidence type="ECO:0000313" key="1">
    <source>
        <dbReference type="EMBL" id="JAG04029.1"/>
    </source>
</evidence>
<dbReference type="PANTHER" id="PTHR47331">
    <property type="entry name" value="PHD-TYPE DOMAIN-CONTAINING PROTEIN"/>
    <property type="match status" value="1"/>
</dbReference>
<name>A0A0A9W8A0_LYGHE</name>
<organism evidence="1">
    <name type="scientific">Lygus hesperus</name>
    <name type="common">Western plant bug</name>
    <dbReference type="NCBI Taxonomy" id="30085"/>
    <lineage>
        <taxon>Eukaryota</taxon>
        <taxon>Metazoa</taxon>
        <taxon>Ecdysozoa</taxon>
        <taxon>Arthropoda</taxon>
        <taxon>Hexapoda</taxon>
        <taxon>Insecta</taxon>
        <taxon>Pterygota</taxon>
        <taxon>Neoptera</taxon>
        <taxon>Paraneoptera</taxon>
        <taxon>Hemiptera</taxon>
        <taxon>Heteroptera</taxon>
        <taxon>Panheteroptera</taxon>
        <taxon>Cimicomorpha</taxon>
        <taxon>Miridae</taxon>
        <taxon>Mirini</taxon>
        <taxon>Lygus</taxon>
    </lineage>
</organism>
<dbReference type="AlphaFoldDB" id="A0A0A9W8A0"/>